<evidence type="ECO:0000259" key="3">
    <source>
        <dbReference type="Pfam" id="PF05368"/>
    </source>
</evidence>
<dbReference type="InterPro" id="IPR051609">
    <property type="entry name" value="NmrA/Isoflavone_reductase-like"/>
</dbReference>
<evidence type="ECO:0000256" key="2">
    <source>
        <dbReference type="ARBA" id="ARBA00023002"/>
    </source>
</evidence>
<dbReference type="Gene3D" id="3.40.50.720">
    <property type="entry name" value="NAD(P)-binding Rossmann-like Domain"/>
    <property type="match status" value="1"/>
</dbReference>
<dbReference type="PANTHER" id="PTHR47706:SF9">
    <property type="entry name" value="NMRA-LIKE DOMAIN-CONTAINING PROTEIN-RELATED"/>
    <property type="match status" value="1"/>
</dbReference>
<evidence type="ECO:0000313" key="5">
    <source>
        <dbReference type="Proteomes" id="UP001221757"/>
    </source>
</evidence>
<gene>
    <name evidence="4" type="ORF">B0H17DRAFT_1136459</name>
</gene>
<dbReference type="PANTHER" id="PTHR47706">
    <property type="entry name" value="NMRA-LIKE FAMILY PROTEIN"/>
    <property type="match status" value="1"/>
</dbReference>
<comment type="caution">
    <text evidence="4">The sequence shown here is derived from an EMBL/GenBank/DDBJ whole genome shotgun (WGS) entry which is preliminary data.</text>
</comment>
<keyword evidence="1" id="KW-0521">NADP</keyword>
<reference evidence="4" key="1">
    <citation type="submission" date="2023-03" db="EMBL/GenBank/DDBJ databases">
        <title>Massive genome expansion in bonnet fungi (Mycena s.s.) driven by repeated elements and novel gene families across ecological guilds.</title>
        <authorList>
            <consortium name="Lawrence Berkeley National Laboratory"/>
            <person name="Harder C.B."/>
            <person name="Miyauchi S."/>
            <person name="Viragh M."/>
            <person name="Kuo A."/>
            <person name="Thoen E."/>
            <person name="Andreopoulos B."/>
            <person name="Lu D."/>
            <person name="Skrede I."/>
            <person name="Drula E."/>
            <person name="Henrissat B."/>
            <person name="Morin E."/>
            <person name="Kohler A."/>
            <person name="Barry K."/>
            <person name="LaButti K."/>
            <person name="Morin E."/>
            <person name="Salamov A."/>
            <person name="Lipzen A."/>
            <person name="Mereny Z."/>
            <person name="Hegedus B."/>
            <person name="Baldrian P."/>
            <person name="Stursova M."/>
            <person name="Weitz H."/>
            <person name="Taylor A."/>
            <person name="Grigoriev I.V."/>
            <person name="Nagy L.G."/>
            <person name="Martin F."/>
            <person name="Kauserud H."/>
        </authorList>
    </citation>
    <scope>NUCLEOTIDE SEQUENCE</scope>
    <source>
        <strain evidence="4">CBHHK067</strain>
    </source>
</reference>
<dbReference type="Pfam" id="PF05368">
    <property type="entry name" value="NmrA"/>
    <property type="match status" value="1"/>
</dbReference>
<dbReference type="GO" id="GO:0016491">
    <property type="term" value="F:oxidoreductase activity"/>
    <property type="evidence" value="ECO:0007669"/>
    <property type="project" value="UniProtKB-KW"/>
</dbReference>
<dbReference type="SUPFAM" id="SSF51735">
    <property type="entry name" value="NAD(P)-binding Rossmann-fold domains"/>
    <property type="match status" value="1"/>
</dbReference>
<keyword evidence="5" id="KW-1185">Reference proteome</keyword>
<dbReference type="InterPro" id="IPR008030">
    <property type="entry name" value="NmrA-like"/>
</dbReference>
<protein>
    <submittedName>
        <fullName evidence="4">Isoflavone reductase family protein</fullName>
    </submittedName>
</protein>
<dbReference type="Proteomes" id="UP001221757">
    <property type="component" value="Unassembled WGS sequence"/>
</dbReference>
<organism evidence="4 5">
    <name type="scientific">Mycena rosella</name>
    <name type="common">Pink bonnet</name>
    <name type="synonym">Agaricus rosellus</name>
    <dbReference type="NCBI Taxonomy" id="1033263"/>
    <lineage>
        <taxon>Eukaryota</taxon>
        <taxon>Fungi</taxon>
        <taxon>Dikarya</taxon>
        <taxon>Basidiomycota</taxon>
        <taxon>Agaricomycotina</taxon>
        <taxon>Agaricomycetes</taxon>
        <taxon>Agaricomycetidae</taxon>
        <taxon>Agaricales</taxon>
        <taxon>Marasmiineae</taxon>
        <taxon>Mycenaceae</taxon>
        <taxon>Mycena</taxon>
    </lineage>
</organism>
<name>A0AAD7DAV4_MYCRO</name>
<dbReference type="AlphaFoldDB" id="A0AAD7DAV4"/>
<feature type="domain" description="NmrA-like" evidence="3">
    <location>
        <begin position="2"/>
        <end position="122"/>
    </location>
</feature>
<sequence>MTKQRVLLLGATGETGGSILNGLLADTESFVRHICHYPRGGSDRAVQDVEALVRPASINKPQVQELTKRGVKIRAVDIGGRLDDVVNSLAGVDVLISAIDAMGQLAQLSLATAAKQAGVKRFKEEVYQHIRRLYLPYTIIDVGFWHQLSFPTLPSGRVDYAAVVMNNKNEIPAEGTMPTILTDLRDIGPFVARIIKDPRTLNKL</sequence>
<dbReference type="InterPro" id="IPR036291">
    <property type="entry name" value="NAD(P)-bd_dom_sf"/>
</dbReference>
<evidence type="ECO:0000313" key="4">
    <source>
        <dbReference type="EMBL" id="KAJ7687139.1"/>
    </source>
</evidence>
<accession>A0AAD7DAV4</accession>
<dbReference type="EMBL" id="JARKIE010000090">
    <property type="protein sequence ID" value="KAJ7687139.1"/>
    <property type="molecule type" value="Genomic_DNA"/>
</dbReference>
<evidence type="ECO:0000256" key="1">
    <source>
        <dbReference type="ARBA" id="ARBA00022857"/>
    </source>
</evidence>
<keyword evidence="2" id="KW-0560">Oxidoreductase</keyword>
<proteinExistence type="predicted"/>